<reference evidence="1" key="1">
    <citation type="submission" date="2021-04" db="EMBL/GenBank/DDBJ databases">
        <title>Saccharothrix algeriensis WGS.</title>
        <authorList>
            <person name="Stuskova K."/>
            <person name="Hakalova E."/>
            <person name="Tebbal A.B."/>
            <person name="Eichmeier A."/>
        </authorList>
    </citation>
    <scope>NUCLEOTIDE SEQUENCE</scope>
    <source>
        <strain evidence="1">NRRL B-24137</strain>
    </source>
</reference>
<evidence type="ECO:0000313" key="1">
    <source>
        <dbReference type="EMBL" id="QTR05404.1"/>
    </source>
</evidence>
<organism evidence="1 2">
    <name type="scientific">Saccharothrix algeriensis</name>
    <dbReference type="NCBI Taxonomy" id="173560"/>
    <lineage>
        <taxon>Bacteria</taxon>
        <taxon>Bacillati</taxon>
        <taxon>Actinomycetota</taxon>
        <taxon>Actinomycetes</taxon>
        <taxon>Pseudonocardiales</taxon>
        <taxon>Pseudonocardiaceae</taxon>
        <taxon>Saccharothrix</taxon>
    </lineage>
</organism>
<feature type="non-terminal residue" evidence="1">
    <location>
        <position position="105"/>
    </location>
</feature>
<dbReference type="Proteomes" id="UP000671828">
    <property type="component" value="Chromosome"/>
</dbReference>
<gene>
    <name evidence="1" type="ORF">J7S33_12700</name>
</gene>
<dbReference type="AlphaFoldDB" id="A0A8T8I651"/>
<protein>
    <submittedName>
        <fullName evidence="1">Uncharacterized protein</fullName>
    </submittedName>
</protein>
<accession>A0A8T8I651</accession>
<sequence length="105" mass="11546">MIENSSADLVLLNAETTVTVTREEDHQAELAGYPVAPGMQRHVAVELAWCTVESGRHRGERAVEVRLDGRRVGELTHLMSQRYAPLVVQLTARGSRPGCRAVLQA</sequence>
<name>A0A8T8I651_9PSEU</name>
<dbReference type="EMBL" id="CP072788">
    <property type="protein sequence ID" value="QTR05404.1"/>
    <property type="molecule type" value="Genomic_DNA"/>
</dbReference>
<evidence type="ECO:0000313" key="2">
    <source>
        <dbReference type="Proteomes" id="UP000671828"/>
    </source>
</evidence>
<proteinExistence type="predicted"/>